<dbReference type="RefSeq" id="WP_155699982.1">
    <property type="nucleotide sequence ID" value="NZ_CP034235.1"/>
</dbReference>
<keyword evidence="1" id="KW-0812">Transmembrane</keyword>
<keyword evidence="1" id="KW-1133">Transmembrane helix</keyword>
<dbReference type="AlphaFoldDB" id="A0A6B8RFT0"/>
<organism evidence="2 3">
    <name type="scientific">Paenibacillus psychroresistens</name>
    <dbReference type="NCBI Taxonomy" id="1778678"/>
    <lineage>
        <taxon>Bacteria</taxon>
        <taxon>Bacillati</taxon>
        <taxon>Bacillota</taxon>
        <taxon>Bacilli</taxon>
        <taxon>Bacillales</taxon>
        <taxon>Paenibacillaceae</taxon>
        <taxon>Paenibacillus</taxon>
    </lineage>
</organism>
<feature type="transmembrane region" description="Helical" evidence="1">
    <location>
        <begin position="59"/>
        <end position="76"/>
    </location>
</feature>
<dbReference type="EMBL" id="CP034235">
    <property type="protein sequence ID" value="QGQ94969.1"/>
    <property type="molecule type" value="Genomic_DNA"/>
</dbReference>
<feature type="transmembrane region" description="Helical" evidence="1">
    <location>
        <begin position="196"/>
        <end position="214"/>
    </location>
</feature>
<protein>
    <submittedName>
        <fullName evidence="2">Uncharacterized protein</fullName>
    </submittedName>
</protein>
<keyword evidence="1" id="KW-0472">Membrane</keyword>
<feature type="transmembrane region" description="Helical" evidence="1">
    <location>
        <begin position="125"/>
        <end position="145"/>
    </location>
</feature>
<accession>A0A6B8RFT0</accession>
<proteinExistence type="predicted"/>
<feature type="transmembrane region" description="Helical" evidence="1">
    <location>
        <begin position="37"/>
        <end position="53"/>
    </location>
</feature>
<dbReference type="OrthoDB" id="2608926at2"/>
<evidence type="ECO:0000313" key="3">
    <source>
        <dbReference type="Proteomes" id="UP000426246"/>
    </source>
</evidence>
<sequence>MNFLGFMIFSPFEYIAIFILMFSLFRFNFDRFYTKRIIFASILLSCLSFTMRAESLTNFNTPVIGVLLFIFVWLMFEVRIFHALIMSISVFIAYGLIQATLITLFQYMNIFDLKEIESTATGYTFPGFVIAIISILIFMIVAWIIKKRNSGFDFVSHDTSKKNEYNGINILLSIGILITATITAVTYYLILDYEQGFYLMALVLLFTLIIILYLSNRKDLHDAEVTR</sequence>
<dbReference type="KEGG" id="ppsc:EHS13_08780"/>
<evidence type="ECO:0000256" key="1">
    <source>
        <dbReference type="SAM" id="Phobius"/>
    </source>
</evidence>
<keyword evidence="3" id="KW-1185">Reference proteome</keyword>
<gene>
    <name evidence="2" type="ORF">EHS13_08780</name>
</gene>
<feature type="transmembrane region" description="Helical" evidence="1">
    <location>
        <begin position="166"/>
        <end position="190"/>
    </location>
</feature>
<feature type="transmembrane region" description="Helical" evidence="1">
    <location>
        <begin position="83"/>
        <end position="105"/>
    </location>
</feature>
<feature type="transmembrane region" description="Helical" evidence="1">
    <location>
        <begin position="6"/>
        <end position="25"/>
    </location>
</feature>
<name>A0A6B8RFT0_9BACL</name>
<dbReference type="Proteomes" id="UP000426246">
    <property type="component" value="Chromosome"/>
</dbReference>
<evidence type="ECO:0000313" key="2">
    <source>
        <dbReference type="EMBL" id="QGQ94969.1"/>
    </source>
</evidence>
<reference evidence="3" key="1">
    <citation type="submission" date="2018-11" db="EMBL/GenBank/DDBJ databases">
        <title>Complete genome sequence of Paenibacillus sp. ML311-T8.</title>
        <authorList>
            <person name="Nam Y.-D."/>
            <person name="Kang J."/>
            <person name="Chung W.-H."/>
            <person name="Park Y.S."/>
        </authorList>
    </citation>
    <scope>NUCLEOTIDE SEQUENCE [LARGE SCALE GENOMIC DNA]</scope>
    <source>
        <strain evidence="3">ML311-T8</strain>
    </source>
</reference>